<evidence type="ECO:0000256" key="2">
    <source>
        <dbReference type="ARBA" id="ARBA00022801"/>
    </source>
</evidence>
<keyword evidence="1" id="KW-0479">Metal-binding</keyword>
<dbReference type="Pfam" id="PF08797">
    <property type="entry name" value="HIRAN"/>
    <property type="match status" value="1"/>
</dbReference>
<keyword evidence="2" id="KW-0378">Hydrolase</keyword>
<name>A0A1B2DYS0_9BACL</name>
<evidence type="ECO:0000259" key="3">
    <source>
        <dbReference type="Pfam" id="PF08797"/>
    </source>
</evidence>
<dbReference type="EMBL" id="CP016809">
    <property type="protein sequence ID" value="ANY72839.1"/>
    <property type="molecule type" value="Genomic_DNA"/>
</dbReference>
<dbReference type="GO" id="GO:0003677">
    <property type="term" value="F:DNA binding"/>
    <property type="evidence" value="ECO:0007669"/>
    <property type="project" value="UniProtKB-KW"/>
</dbReference>
<sequence>MGQIYIAITGTSHYFGASFLKPGMVVQLIKDPGNPYDEEAIQAVIPPLGKIGYVANSTHTVPKGCRSAGRIYDSFEQQVYGVIRFIVKDLAIVELMEGIASLDIFLQTEHQSFPWK</sequence>
<dbReference type="InterPro" id="IPR014905">
    <property type="entry name" value="HIRAN"/>
</dbReference>
<dbReference type="AlphaFoldDB" id="A0A1B2DYS0"/>
<keyword evidence="4" id="KW-0238">DNA-binding</keyword>
<dbReference type="RefSeq" id="WP_099477459.1">
    <property type="nucleotide sequence ID" value="NZ_CP016809.1"/>
</dbReference>
<proteinExistence type="predicted"/>
<evidence type="ECO:0000313" key="4">
    <source>
        <dbReference type="EMBL" id="ANY72839.1"/>
    </source>
</evidence>
<dbReference type="GO" id="GO:0016818">
    <property type="term" value="F:hydrolase activity, acting on acid anhydrides, in phosphorus-containing anhydrides"/>
    <property type="evidence" value="ECO:0007669"/>
    <property type="project" value="InterPro"/>
</dbReference>
<protein>
    <submittedName>
        <fullName evidence="4">DNA-binding protein</fullName>
    </submittedName>
</protein>
<dbReference type="Gene3D" id="3.30.70.2330">
    <property type="match status" value="1"/>
</dbReference>
<reference evidence="4" key="1">
    <citation type="submission" date="2016-08" db="EMBL/GenBank/DDBJ databases">
        <title>Complete Genome Seqeunce of Paenibacillus sp. nov. IHBB 9852 from high altitute lake of Indian trans-Himalayas.</title>
        <authorList>
            <person name="Kiran S."/>
            <person name="Swarnkar M.K."/>
            <person name="Rana A."/>
            <person name="Tewari R."/>
            <person name="Gulati A."/>
        </authorList>
    </citation>
    <scope>NUCLEOTIDE SEQUENCE [LARGE SCALE GENOMIC DNA]</scope>
    <source>
        <strain evidence="4">IHBB 9852</strain>
    </source>
</reference>
<dbReference type="KEGG" id="pib:BBD41_09705"/>
<accession>A0A1B2DYS0</accession>
<feature type="domain" description="HIRAN" evidence="3">
    <location>
        <begin position="2"/>
        <end position="57"/>
    </location>
</feature>
<dbReference type="GO" id="GO:0008270">
    <property type="term" value="F:zinc ion binding"/>
    <property type="evidence" value="ECO:0007669"/>
    <property type="project" value="InterPro"/>
</dbReference>
<evidence type="ECO:0000256" key="1">
    <source>
        <dbReference type="ARBA" id="ARBA00022723"/>
    </source>
</evidence>
<organism evidence="4">
    <name type="scientific">Paenibacillus ihbetae</name>
    <dbReference type="NCBI Taxonomy" id="1870820"/>
    <lineage>
        <taxon>Bacteria</taxon>
        <taxon>Bacillati</taxon>
        <taxon>Bacillota</taxon>
        <taxon>Bacilli</taxon>
        <taxon>Bacillales</taxon>
        <taxon>Paenibacillaceae</taxon>
        <taxon>Paenibacillus</taxon>
    </lineage>
</organism>
<gene>
    <name evidence="4" type="ORF">BBD41_09705</name>
</gene>